<dbReference type="AlphaFoldDB" id="A0A6A5KPE0"/>
<reference evidence="2" key="1">
    <citation type="submission" date="2020-01" db="EMBL/GenBank/DDBJ databases">
        <authorList>
            <consortium name="DOE Joint Genome Institute"/>
            <person name="Haridas S."/>
            <person name="Albert R."/>
            <person name="Binder M."/>
            <person name="Bloem J."/>
            <person name="Labutti K."/>
            <person name="Salamov A."/>
            <person name="Andreopoulos B."/>
            <person name="Baker S.E."/>
            <person name="Barry K."/>
            <person name="Bills G."/>
            <person name="Bluhm B.H."/>
            <person name="Cannon C."/>
            <person name="Castanera R."/>
            <person name="Culley D.E."/>
            <person name="Daum C."/>
            <person name="Ezra D."/>
            <person name="Gonzalez J.B."/>
            <person name="Henrissat B."/>
            <person name="Kuo A."/>
            <person name="Liang C."/>
            <person name="Lipzen A."/>
            <person name="Lutzoni F."/>
            <person name="Magnuson J."/>
            <person name="Mondo S."/>
            <person name="Nolan M."/>
            <person name="Ohm R."/>
            <person name="Pangilinan J."/>
            <person name="Park H.-J."/>
            <person name="Ramirez L."/>
            <person name="Alfaro M."/>
            <person name="Sun H."/>
            <person name="Tritt A."/>
            <person name="Yoshinaga Y."/>
            <person name="Zwiers L.-H."/>
            <person name="Turgeon B.G."/>
            <person name="Goodwin S.B."/>
            <person name="Spatafora J.W."/>
            <person name="Crous P.W."/>
            <person name="Grigoriev I.V."/>
        </authorList>
    </citation>
    <scope>NUCLEOTIDE SEQUENCE</scope>
    <source>
        <strain evidence="2">P77</strain>
    </source>
</reference>
<feature type="compositionally biased region" description="Basic and acidic residues" evidence="1">
    <location>
        <begin position="122"/>
        <end position="138"/>
    </location>
</feature>
<dbReference type="EMBL" id="ML975267">
    <property type="protein sequence ID" value="KAF1836986.1"/>
    <property type="molecule type" value="Genomic_DNA"/>
</dbReference>
<proteinExistence type="predicted"/>
<feature type="region of interest" description="Disordered" evidence="1">
    <location>
        <begin position="1"/>
        <end position="22"/>
    </location>
</feature>
<dbReference type="OrthoDB" id="3795156at2759"/>
<name>A0A6A5KPE0_9PLEO</name>
<evidence type="ECO:0000256" key="1">
    <source>
        <dbReference type="SAM" id="MobiDB-lite"/>
    </source>
</evidence>
<protein>
    <submittedName>
        <fullName evidence="2">Uncharacterized protein</fullName>
    </submittedName>
</protein>
<organism evidence="2 3">
    <name type="scientific">Decorospora gaudefroyi</name>
    <dbReference type="NCBI Taxonomy" id="184978"/>
    <lineage>
        <taxon>Eukaryota</taxon>
        <taxon>Fungi</taxon>
        <taxon>Dikarya</taxon>
        <taxon>Ascomycota</taxon>
        <taxon>Pezizomycotina</taxon>
        <taxon>Dothideomycetes</taxon>
        <taxon>Pleosporomycetidae</taxon>
        <taxon>Pleosporales</taxon>
        <taxon>Pleosporineae</taxon>
        <taxon>Pleosporaceae</taxon>
        <taxon>Decorospora</taxon>
    </lineage>
</organism>
<feature type="region of interest" description="Disordered" evidence="1">
    <location>
        <begin position="115"/>
        <end position="138"/>
    </location>
</feature>
<evidence type="ECO:0000313" key="2">
    <source>
        <dbReference type="EMBL" id="KAF1836986.1"/>
    </source>
</evidence>
<dbReference type="Proteomes" id="UP000800040">
    <property type="component" value="Unassembled WGS sequence"/>
</dbReference>
<feature type="region of interest" description="Disordered" evidence="1">
    <location>
        <begin position="200"/>
        <end position="238"/>
    </location>
</feature>
<sequence length="238" mass="27145">MKSKASADLLTPPMSPRPSPKRTMCLKLEIPGHVITQNEERMLKIRRAAALRWVPKLQRPFPRPHEIKEAYKCKLLRHYTDPSVPALPDFIKPRIDTSPRVDILRKRFPLLSTSSDASAPAAREHGAKIPREDTEAEQKEIAKHRKLLWLNKRITRSESAQRLAWHAFSSREKDRIDRGREAMMRSGLWEHDLDKESMGVANGLPEWRKKTTGRFAKPKKDAAKGPSTGESAAKRSAP</sequence>
<accession>A0A6A5KPE0</accession>
<evidence type="ECO:0000313" key="3">
    <source>
        <dbReference type="Proteomes" id="UP000800040"/>
    </source>
</evidence>
<gene>
    <name evidence="2" type="ORF">BDW02DRAFT_545049</name>
</gene>
<keyword evidence="3" id="KW-1185">Reference proteome</keyword>